<dbReference type="AlphaFoldDB" id="A0A8K0HA48"/>
<evidence type="ECO:0000256" key="1">
    <source>
        <dbReference type="SAM" id="MobiDB-lite"/>
    </source>
</evidence>
<dbReference type="EMBL" id="VOIH02000004">
    <property type="protein sequence ID" value="KAF3448123.1"/>
    <property type="molecule type" value="Genomic_DNA"/>
</dbReference>
<gene>
    <name evidence="2" type="ORF">FNV43_RR08834</name>
</gene>
<proteinExistence type="predicted"/>
<feature type="compositionally biased region" description="Basic and acidic residues" evidence="1">
    <location>
        <begin position="91"/>
        <end position="102"/>
    </location>
</feature>
<feature type="compositionally biased region" description="Acidic residues" evidence="1">
    <location>
        <begin position="72"/>
        <end position="82"/>
    </location>
</feature>
<feature type="compositionally biased region" description="Polar residues" evidence="1">
    <location>
        <begin position="125"/>
        <end position="135"/>
    </location>
</feature>
<sequence>MVRTKLSKGEKLESFGLDFTVTERDEWRRGSAWPRKKKIVYRKGVEDAYLRAQKEMILKFEAGQTSWPTPEPSEDEGDDGETSEISSNESESEHVGQEDPLRLRGALPHTRLFIEAMEAARRGSEPNSNMEKSCT</sequence>
<feature type="region of interest" description="Disordered" evidence="1">
    <location>
        <begin position="61"/>
        <end position="135"/>
    </location>
</feature>
<organism evidence="2 3">
    <name type="scientific">Rhamnella rubrinervis</name>
    <dbReference type="NCBI Taxonomy" id="2594499"/>
    <lineage>
        <taxon>Eukaryota</taxon>
        <taxon>Viridiplantae</taxon>
        <taxon>Streptophyta</taxon>
        <taxon>Embryophyta</taxon>
        <taxon>Tracheophyta</taxon>
        <taxon>Spermatophyta</taxon>
        <taxon>Magnoliopsida</taxon>
        <taxon>eudicotyledons</taxon>
        <taxon>Gunneridae</taxon>
        <taxon>Pentapetalae</taxon>
        <taxon>rosids</taxon>
        <taxon>fabids</taxon>
        <taxon>Rosales</taxon>
        <taxon>Rhamnaceae</taxon>
        <taxon>rhamnoid group</taxon>
        <taxon>Rhamneae</taxon>
        <taxon>Rhamnella</taxon>
    </lineage>
</organism>
<comment type="caution">
    <text evidence="2">The sequence shown here is derived from an EMBL/GenBank/DDBJ whole genome shotgun (WGS) entry which is preliminary data.</text>
</comment>
<dbReference type="Proteomes" id="UP000796880">
    <property type="component" value="Unassembled WGS sequence"/>
</dbReference>
<evidence type="ECO:0000313" key="2">
    <source>
        <dbReference type="EMBL" id="KAF3448123.1"/>
    </source>
</evidence>
<evidence type="ECO:0000313" key="3">
    <source>
        <dbReference type="Proteomes" id="UP000796880"/>
    </source>
</evidence>
<accession>A0A8K0HA48</accession>
<keyword evidence="3" id="KW-1185">Reference proteome</keyword>
<name>A0A8K0HA48_9ROSA</name>
<protein>
    <submittedName>
        <fullName evidence="2">Uncharacterized protein</fullName>
    </submittedName>
</protein>
<reference evidence="2" key="1">
    <citation type="submission" date="2020-03" db="EMBL/GenBank/DDBJ databases">
        <title>A high-quality chromosome-level genome assembly of a woody plant with both climbing and erect habits, Rhamnella rubrinervis.</title>
        <authorList>
            <person name="Lu Z."/>
            <person name="Yang Y."/>
            <person name="Zhu X."/>
            <person name="Sun Y."/>
        </authorList>
    </citation>
    <scope>NUCLEOTIDE SEQUENCE</scope>
    <source>
        <strain evidence="2">BYM</strain>
        <tissue evidence="2">Leaf</tissue>
    </source>
</reference>